<dbReference type="InterPro" id="IPR016181">
    <property type="entry name" value="Acyl_CoA_acyltransferase"/>
</dbReference>
<comment type="caution">
    <text evidence="2">The sequence shown here is derived from an EMBL/GenBank/DDBJ whole genome shotgun (WGS) entry which is preliminary data.</text>
</comment>
<dbReference type="RefSeq" id="WP_010752911.1">
    <property type="nucleotide sequence ID" value="NZ_JARQBJ010000002.1"/>
</dbReference>
<gene>
    <name evidence="2" type="ORF">P7H43_04455</name>
</gene>
<evidence type="ECO:0000313" key="2">
    <source>
        <dbReference type="EMBL" id="MDT2809725.1"/>
    </source>
</evidence>
<protein>
    <submittedName>
        <fullName evidence="2">GNAT family N-acetyltransferase</fullName>
    </submittedName>
</protein>
<dbReference type="InterPro" id="IPR050644">
    <property type="entry name" value="PG_Glycine_Bridge_Synth"/>
</dbReference>
<dbReference type="Pfam" id="PF13480">
    <property type="entry name" value="Acetyltransf_6"/>
    <property type="match status" value="1"/>
</dbReference>
<evidence type="ECO:0000313" key="3">
    <source>
        <dbReference type="Proteomes" id="UP001256711"/>
    </source>
</evidence>
<accession>A0AAW8U1C6</accession>
<dbReference type="InterPro" id="IPR038740">
    <property type="entry name" value="BioF2-like_GNAT_dom"/>
</dbReference>
<reference evidence="2" key="1">
    <citation type="submission" date="2023-03" db="EMBL/GenBank/DDBJ databases">
        <authorList>
            <person name="Shen W."/>
            <person name="Cai J."/>
        </authorList>
    </citation>
    <scope>NUCLEOTIDE SEQUENCE</scope>
    <source>
        <strain evidence="2">B226-2</strain>
    </source>
</reference>
<proteinExistence type="predicted"/>
<sequence length="310" mass="35538">MRLITDKAAWTSVVEAFPKRDAAHEWGYFEAYHQREPALEQVLFYQESPHGKIAYPFFFNQEAKTLSSVYGYTGPLLAIKEEAAWQNFADELAGFCQEEGIQKVEERFHPLLHNEKPLFGQTQLEEKRKVVALKTAEQATLAKLGTSGVRRFIRKAQISGITVESCSIEAIDDFLTIYNATMRRKQANELYYFERSFFETLAAEFGERFWLELAYLDGQVIGGSVNLSSQTCVYGFLTATNPVYQSLGVSQLLYYSLLEKAYAQQIPYALIGGGFHTDEQDSLFLFKKSFVNRHLEDQEIFPYYTATTTW</sequence>
<dbReference type="PANTHER" id="PTHR36174:SF1">
    <property type="entry name" value="LIPID II:GLYCINE GLYCYLTRANSFERASE"/>
    <property type="match status" value="1"/>
</dbReference>
<dbReference type="PANTHER" id="PTHR36174">
    <property type="entry name" value="LIPID II:GLYCINE GLYCYLTRANSFERASE"/>
    <property type="match status" value="1"/>
</dbReference>
<evidence type="ECO:0000259" key="1">
    <source>
        <dbReference type="Pfam" id="PF13480"/>
    </source>
</evidence>
<dbReference type="SUPFAM" id="SSF55729">
    <property type="entry name" value="Acyl-CoA N-acyltransferases (Nat)"/>
    <property type="match status" value="1"/>
</dbReference>
<dbReference type="EMBL" id="JARQBJ010000002">
    <property type="protein sequence ID" value="MDT2809725.1"/>
    <property type="molecule type" value="Genomic_DNA"/>
</dbReference>
<dbReference type="Gene3D" id="3.40.630.30">
    <property type="match status" value="1"/>
</dbReference>
<feature type="domain" description="BioF2-like acetyltransferase" evidence="1">
    <location>
        <begin position="149"/>
        <end position="271"/>
    </location>
</feature>
<dbReference type="AlphaFoldDB" id="A0AAW8U1C6"/>
<dbReference type="Proteomes" id="UP001256711">
    <property type="component" value="Unassembled WGS sequence"/>
</dbReference>
<name>A0AAW8U1C6_9ENTE</name>
<dbReference type="GeneID" id="78364093"/>
<organism evidence="2 3">
    <name type="scientific">Enterococcus asini</name>
    <dbReference type="NCBI Taxonomy" id="57732"/>
    <lineage>
        <taxon>Bacteria</taxon>
        <taxon>Bacillati</taxon>
        <taxon>Bacillota</taxon>
        <taxon>Bacilli</taxon>
        <taxon>Lactobacillales</taxon>
        <taxon>Enterococcaceae</taxon>
        <taxon>Enterococcus</taxon>
    </lineage>
</organism>